<keyword evidence="1" id="KW-1133">Transmembrane helix</keyword>
<dbReference type="EMBL" id="JAWMAJ010000413">
    <property type="protein sequence ID" value="MDV7223989.1"/>
    <property type="molecule type" value="Genomic_DNA"/>
</dbReference>
<feature type="transmembrane region" description="Helical" evidence="1">
    <location>
        <begin position="14"/>
        <end position="38"/>
    </location>
</feature>
<keyword evidence="1" id="KW-0812">Transmembrane</keyword>
<evidence type="ECO:0000313" key="2">
    <source>
        <dbReference type="EMBL" id="MDV7223989.1"/>
    </source>
</evidence>
<accession>A0ABU4FTX9</accession>
<dbReference type="RefSeq" id="WP_019062739.1">
    <property type="nucleotide sequence ID" value="NZ_JAPEMW010000001.1"/>
</dbReference>
<gene>
    <name evidence="2" type="ORF">R5A26_49545</name>
</gene>
<proteinExistence type="predicted"/>
<evidence type="ECO:0000313" key="3">
    <source>
        <dbReference type="Proteomes" id="UP001187346"/>
    </source>
</evidence>
<organism evidence="2 3">
    <name type="scientific">Streptomyces prunicolor</name>
    <dbReference type="NCBI Taxonomy" id="67348"/>
    <lineage>
        <taxon>Bacteria</taxon>
        <taxon>Bacillati</taxon>
        <taxon>Actinomycetota</taxon>
        <taxon>Actinomycetes</taxon>
        <taxon>Kitasatosporales</taxon>
        <taxon>Streptomycetaceae</taxon>
        <taxon>Streptomyces</taxon>
    </lineage>
</organism>
<reference evidence="2 3" key="1">
    <citation type="submission" date="2023-10" db="EMBL/GenBank/DDBJ databases">
        <title>Characterization of rhizosphere-enriched actinobacteria from wheat plants lab-grown on chernevaya soil.</title>
        <authorList>
            <person name="Tikhonova E.N."/>
            <person name="Konopkin A."/>
            <person name="Kravchenko I.K."/>
        </authorList>
    </citation>
    <scope>NUCLEOTIDE SEQUENCE [LARGE SCALE GENOMIC DNA]</scope>
    <source>
        <strain evidence="2 3">RR29</strain>
    </source>
</reference>
<keyword evidence="3" id="KW-1185">Reference proteome</keyword>
<name>A0ABU4FTX9_9ACTN</name>
<comment type="caution">
    <text evidence="2">The sequence shown here is derived from an EMBL/GenBank/DDBJ whole genome shotgun (WGS) entry which is preliminary data.</text>
</comment>
<sequence>MTKVTPPIGHGRRLLAGLFVASLVLTAATLAYLTYLLLPRSF</sequence>
<protein>
    <submittedName>
        <fullName evidence="2">Uncharacterized protein</fullName>
    </submittedName>
</protein>
<keyword evidence="1" id="KW-0472">Membrane</keyword>
<evidence type="ECO:0000256" key="1">
    <source>
        <dbReference type="SAM" id="Phobius"/>
    </source>
</evidence>
<dbReference type="Proteomes" id="UP001187346">
    <property type="component" value="Unassembled WGS sequence"/>
</dbReference>